<dbReference type="Gene3D" id="3.30.465.10">
    <property type="match status" value="1"/>
</dbReference>
<keyword evidence="7" id="KW-1185">Reference proteome</keyword>
<dbReference type="InterPro" id="IPR016166">
    <property type="entry name" value="FAD-bd_PCMH"/>
</dbReference>
<dbReference type="InterPro" id="IPR016167">
    <property type="entry name" value="FAD-bd_PCMH_sub1"/>
</dbReference>
<dbReference type="PANTHER" id="PTHR43762">
    <property type="entry name" value="L-GULONOLACTONE OXIDASE"/>
    <property type="match status" value="1"/>
</dbReference>
<reference evidence="6 7" key="1">
    <citation type="submission" date="2019-09" db="EMBL/GenBank/DDBJ databases">
        <authorList>
            <person name="Ou C."/>
        </authorList>
    </citation>
    <scope>NUCLEOTIDE SEQUENCE [LARGE SCALE GENOMIC DNA]</scope>
    <source>
        <strain evidence="6">S2</strain>
        <tissue evidence="6">Leaf</tissue>
    </source>
</reference>
<evidence type="ECO:0000256" key="2">
    <source>
        <dbReference type="ARBA" id="ARBA00005147"/>
    </source>
</evidence>
<dbReference type="GO" id="GO:0071949">
    <property type="term" value="F:FAD binding"/>
    <property type="evidence" value="ECO:0007669"/>
    <property type="project" value="InterPro"/>
</dbReference>
<organism evidence="6 7">
    <name type="scientific">Pyrus ussuriensis x Pyrus communis</name>
    <dbReference type="NCBI Taxonomy" id="2448454"/>
    <lineage>
        <taxon>Eukaryota</taxon>
        <taxon>Viridiplantae</taxon>
        <taxon>Streptophyta</taxon>
        <taxon>Embryophyta</taxon>
        <taxon>Tracheophyta</taxon>
        <taxon>Spermatophyta</taxon>
        <taxon>Magnoliopsida</taxon>
        <taxon>eudicotyledons</taxon>
        <taxon>Gunneridae</taxon>
        <taxon>Pentapetalae</taxon>
        <taxon>rosids</taxon>
        <taxon>fabids</taxon>
        <taxon>Rosales</taxon>
        <taxon>Rosaceae</taxon>
        <taxon>Amygdaloideae</taxon>
        <taxon>Maleae</taxon>
        <taxon>Pyrus</taxon>
    </lineage>
</organism>
<dbReference type="InterPro" id="IPR007173">
    <property type="entry name" value="ALO_C"/>
</dbReference>
<dbReference type="Pfam" id="PF04030">
    <property type="entry name" value="ALO"/>
    <property type="match status" value="1"/>
</dbReference>
<dbReference type="InterPro" id="IPR006094">
    <property type="entry name" value="Oxid_FAD_bind_N"/>
</dbReference>
<feature type="compositionally biased region" description="Polar residues" evidence="4">
    <location>
        <begin position="24"/>
        <end position="36"/>
    </location>
</feature>
<reference evidence="6 7" key="2">
    <citation type="submission" date="2019-11" db="EMBL/GenBank/DDBJ databases">
        <title>A de novo genome assembly of a pear dwarfing rootstock.</title>
        <authorList>
            <person name="Wang F."/>
            <person name="Wang J."/>
            <person name="Li S."/>
            <person name="Zhang Y."/>
            <person name="Fang M."/>
            <person name="Ma L."/>
            <person name="Zhao Y."/>
            <person name="Jiang S."/>
        </authorList>
    </citation>
    <scope>NUCLEOTIDE SEQUENCE [LARGE SCALE GENOMIC DNA]</scope>
    <source>
        <strain evidence="6">S2</strain>
        <tissue evidence="6">Leaf</tissue>
    </source>
</reference>
<dbReference type="PANTHER" id="PTHR43762:SF1">
    <property type="entry name" value="D-ARABINONO-1,4-LACTONE OXIDASE"/>
    <property type="match status" value="1"/>
</dbReference>
<evidence type="ECO:0000313" key="7">
    <source>
        <dbReference type="Proteomes" id="UP000327157"/>
    </source>
</evidence>
<dbReference type="InterPro" id="IPR016169">
    <property type="entry name" value="FAD-bd_PCMH_sub2"/>
</dbReference>
<dbReference type="SUPFAM" id="SSF56176">
    <property type="entry name" value="FAD-binding/transporter-associated domain-like"/>
    <property type="match status" value="1"/>
</dbReference>
<comment type="cofactor">
    <cofactor evidence="1">
        <name>FAD</name>
        <dbReference type="ChEBI" id="CHEBI:57692"/>
    </cofactor>
</comment>
<keyword evidence="3" id="KW-0560">Oxidoreductase</keyword>
<dbReference type="GO" id="GO:0016020">
    <property type="term" value="C:membrane"/>
    <property type="evidence" value="ECO:0007669"/>
    <property type="project" value="InterPro"/>
</dbReference>
<name>A0A5N5G2Z0_9ROSA</name>
<dbReference type="Proteomes" id="UP000327157">
    <property type="component" value="Unassembled WGS sequence"/>
</dbReference>
<dbReference type="GO" id="GO:0003885">
    <property type="term" value="F:D-arabinono-1,4-lactone oxidase activity"/>
    <property type="evidence" value="ECO:0007669"/>
    <property type="project" value="InterPro"/>
</dbReference>
<dbReference type="InterPro" id="IPR036318">
    <property type="entry name" value="FAD-bd_PCMH-like_sf"/>
</dbReference>
<dbReference type="UniPathway" id="UPA00132"/>
<evidence type="ECO:0000313" key="6">
    <source>
        <dbReference type="EMBL" id="KAB2609759.1"/>
    </source>
</evidence>
<evidence type="ECO:0000256" key="4">
    <source>
        <dbReference type="SAM" id="MobiDB-lite"/>
    </source>
</evidence>
<dbReference type="GO" id="GO:0019853">
    <property type="term" value="P:L-ascorbic acid biosynthetic process"/>
    <property type="evidence" value="ECO:0007669"/>
    <property type="project" value="UniProtKB-UniPathway"/>
</dbReference>
<protein>
    <submittedName>
        <fullName evidence="6">L-galactono-1,4-lactone dehydrogenase</fullName>
    </submittedName>
</protein>
<feature type="region of interest" description="Disordered" evidence="4">
    <location>
        <begin position="8"/>
        <end position="57"/>
    </location>
</feature>
<dbReference type="Pfam" id="PF01565">
    <property type="entry name" value="FAD_binding_4"/>
    <property type="match status" value="1"/>
</dbReference>
<proteinExistence type="predicted"/>
<evidence type="ECO:0000256" key="3">
    <source>
        <dbReference type="ARBA" id="ARBA00023002"/>
    </source>
</evidence>
<dbReference type="InterPro" id="IPR010029">
    <property type="entry name" value="GL_DH"/>
</dbReference>
<feature type="compositionally biased region" description="Low complexity" evidence="4">
    <location>
        <begin position="37"/>
        <end position="57"/>
    </location>
</feature>
<evidence type="ECO:0000256" key="1">
    <source>
        <dbReference type="ARBA" id="ARBA00001974"/>
    </source>
</evidence>
<dbReference type="NCBIfam" id="TIGR01676">
    <property type="entry name" value="GLDHase"/>
    <property type="match status" value="1"/>
</dbReference>
<comment type="pathway">
    <text evidence="2">Cofactor biosynthesis; L-ascorbate biosynthesis.</text>
</comment>
<sequence length="527" mass="59027">MLRALTLGRSVQSHHHHSNLRAVASTTVPQNPLNPVSSTRALSTLSSPSSPAPSSSASELRKYLGYTALVLFSAAATYYSFPFPENAKHKKAQIFRYAPLPEDLHTVSNWSGTHEVQTRVFHQPETLEELEKVVKDAHEKKTRIRPVGSGLSPNGIGLSRAGMVNLALMDKVLEVDKEKKRVRVQAGIRVQQLVDGIKEHGITLQNFASIREQQIGGILQVGAHGTGARLPPIDEQVISMKMVTPAKGTIEVSKEKDPELFYLARCGLGGLGVVAEVTIQCVDRQELVEHTTVSTMAEIKKNHKKLLSEYKHVRYLYIPYTDAVVVVKCNPVSKWKGPPKFTPKYSSAEAIQHVRDLYRECLQKYRVVPDKSEVEMNELSFTELRDKLLALDPLDKDHVAKVNQAEAEFWKKSEGYRVGWSDEILGFDCGGQQWVSETCFQAGTLAKPSMKDLEYIEGVKQLIEKNEIPAPAPIEQRWTACTKSPMSPASSTREDDIFSWISIWYGRQIICKTFEDHDSVLRLLDQN</sequence>
<evidence type="ECO:0000259" key="5">
    <source>
        <dbReference type="PROSITE" id="PS51387"/>
    </source>
</evidence>
<dbReference type="InterPro" id="IPR010031">
    <property type="entry name" value="FAD_lactone_oxidase-like"/>
</dbReference>
<dbReference type="EMBL" id="SMOL01000518">
    <property type="protein sequence ID" value="KAB2609759.1"/>
    <property type="molecule type" value="Genomic_DNA"/>
</dbReference>
<dbReference type="GO" id="GO:0016633">
    <property type="term" value="F:galactonolactone dehydrogenase activity"/>
    <property type="evidence" value="ECO:0007669"/>
    <property type="project" value="InterPro"/>
</dbReference>
<comment type="caution">
    <text evidence="6">The sequence shown here is derived from an EMBL/GenBank/DDBJ whole genome shotgun (WGS) entry which is preliminary data.</text>
</comment>
<accession>A0A5N5G2Z0</accession>
<dbReference type="PROSITE" id="PS51387">
    <property type="entry name" value="FAD_PCMH"/>
    <property type="match status" value="1"/>
</dbReference>
<dbReference type="OrthoDB" id="610608at2759"/>
<dbReference type="Gene3D" id="3.30.43.10">
    <property type="entry name" value="Uridine Diphospho-n-acetylenolpyruvylglucosamine Reductase, domain 2"/>
    <property type="match status" value="1"/>
</dbReference>
<gene>
    <name evidence="6" type="ORF">D8674_040879</name>
</gene>
<dbReference type="AlphaFoldDB" id="A0A5N5G2Z0"/>
<feature type="domain" description="FAD-binding PCMH-type" evidence="5">
    <location>
        <begin position="113"/>
        <end position="284"/>
    </location>
</feature>